<feature type="compositionally biased region" description="Polar residues" evidence="1">
    <location>
        <begin position="371"/>
        <end position="388"/>
    </location>
</feature>
<keyword evidence="4" id="KW-1185">Reference proteome</keyword>
<dbReference type="AlphaFoldDB" id="C1G8E3"/>
<dbReference type="eggNOG" id="KOG2690">
    <property type="taxonomic scope" value="Eukaryota"/>
</dbReference>
<dbReference type="Proteomes" id="UP000001628">
    <property type="component" value="Unassembled WGS sequence"/>
</dbReference>
<evidence type="ECO:0000313" key="3">
    <source>
        <dbReference type="EMBL" id="EEH47445.1"/>
    </source>
</evidence>
<accession>C1G8E3</accession>
<dbReference type="PROSITE" id="PS50858">
    <property type="entry name" value="BSD"/>
    <property type="match status" value="1"/>
</dbReference>
<evidence type="ECO:0000256" key="1">
    <source>
        <dbReference type="SAM" id="MobiDB-lite"/>
    </source>
</evidence>
<gene>
    <name evidence="3" type="ORF">PADG_03529</name>
</gene>
<evidence type="ECO:0000259" key="2">
    <source>
        <dbReference type="PROSITE" id="PS50858"/>
    </source>
</evidence>
<organism evidence="3 4">
    <name type="scientific">Paracoccidioides brasiliensis (strain Pb18)</name>
    <dbReference type="NCBI Taxonomy" id="502780"/>
    <lineage>
        <taxon>Eukaryota</taxon>
        <taxon>Fungi</taxon>
        <taxon>Dikarya</taxon>
        <taxon>Ascomycota</taxon>
        <taxon>Pezizomycotina</taxon>
        <taxon>Eurotiomycetes</taxon>
        <taxon>Eurotiomycetidae</taxon>
        <taxon>Onygenales</taxon>
        <taxon>Ajellomycetaceae</taxon>
        <taxon>Paracoccidioides</taxon>
    </lineage>
</organism>
<dbReference type="GeneID" id="22582822"/>
<dbReference type="EMBL" id="KN275960">
    <property type="protein sequence ID" value="EEH47445.1"/>
    <property type="molecule type" value="Genomic_DNA"/>
</dbReference>
<dbReference type="KEGG" id="pbn:PADG_03529"/>
<dbReference type="HOGENOM" id="CLU_035242_0_0_1"/>
<dbReference type="GO" id="GO:0005737">
    <property type="term" value="C:cytoplasm"/>
    <property type="evidence" value="ECO:0007669"/>
    <property type="project" value="TreeGrafter"/>
</dbReference>
<reference evidence="3 4" key="1">
    <citation type="journal article" date="2011" name="PLoS Genet.">
        <title>Comparative genomic analysis of human fungal pathogens causing paracoccidioidomycosis.</title>
        <authorList>
            <person name="Desjardins C.A."/>
            <person name="Champion M.D."/>
            <person name="Holder J.W."/>
            <person name="Muszewska A."/>
            <person name="Goldberg J."/>
            <person name="Bailao A.M."/>
            <person name="Brigido M.M."/>
            <person name="Ferreira M.E."/>
            <person name="Garcia A.M."/>
            <person name="Grynberg M."/>
            <person name="Gujja S."/>
            <person name="Heiman D.I."/>
            <person name="Henn M.R."/>
            <person name="Kodira C.D."/>
            <person name="Leon-Narvaez H."/>
            <person name="Longo L.V."/>
            <person name="Ma L.J."/>
            <person name="Malavazi I."/>
            <person name="Matsuo A.L."/>
            <person name="Morais F.V."/>
            <person name="Pereira M."/>
            <person name="Rodriguez-Brito S."/>
            <person name="Sakthikumar S."/>
            <person name="Salem-Izacc S.M."/>
            <person name="Sykes S.M."/>
            <person name="Teixeira M.M."/>
            <person name="Vallejo M.C."/>
            <person name="Walter M.E."/>
            <person name="Yandava C."/>
            <person name="Young S."/>
            <person name="Zeng Q."/>
            <person name="Zucker J."/>
            <person name="Felipe M.S."/>
            <person name="Goldman G.H."/>
            <person name="Haas B.J."/>
            <person name="McEwen J.G."/>
            <person name="Nino-Vega G."/>
            <person name="Puccia R."/>
            <person name="San-Blas G."/>
            <person name="Soares C.M."/>
            <person name="Birren B.W."/>
            <person name="Cuomo C.A."/>
        </authorList>
    </citation>
    <scope>NUCLEOTIDE SEQUENCE [LARGE SCALE GENOMIC DNA]</scope>
    <source>
        <strain evidence="3 4">Pb18</strain>
    </source>
</reference>
<evidence type="ECO:0000313" key="4">
    <source>
        <dbReference type="Proteomes" id="UP000001628"/>
    </source>
</evidence>
<feature type="domain" description="BSD" evidence="2">
    <location>
        <begin position="267"/>
        <end position="319"/>
    </location>
</feature>
<feature type="compositionally biased region" description="Acidic residues" evidence="1">
    <location>
        <begin position="336"/>
        <end position="351"/>
    </location>
</feature>
<feature type="region of interest" description="Disordered" evidence="1">
    <location>
        <begin position="115"/>
        <end position="143"/>
    </location>
</feature>
<dbReference type="VEuPathDB" id="FungiDB:PADG_03529"/>
<dbReference type="InterPro" id="IPR051494">
    <property type="entry name" value="BSD_domain-containing"/>
</dbReference>
<dbReference type="InterPro" id="IPR005607">
    <property type="entry name" value="BSD_dom"/>
</dbReference>
<dbReference type="Gene3D" id="1.10.3970.10">
    <property type="entry name" value="BSD domain"/>
    <property type="match status" value="1"/>
</dbReference>
<dbReference type="SMART" id="SM00751">
    <property type="entry name" value="BSD"/>
    <property type="match status" value="1"/>
</dbReference>
<sequence length="448" mass="49053">MDVAYDHIQEEILSSNNQDIQSSNLVADSSATDTSAESSQRPNLGLTTEFQETFRAFSSNPWGARLGGLWGNVRKQGETYYQGARQEYEAASEEAIKGFTDLRASIVGRTRGLTLGGLSRAEDGGSGAKDRGKGNENDNEFEGDVVTPTAAGEYQDKAAGDDGDGEGFISRFRSEAAKRLKDIEKAEDAADEALLRFGTNIRNFLRDAVSIAPPESTDDNNKVLFESKDIDGKRVIHTTRFEAQLHAIHSNFDRLSHDPVSGEWPAWKSEFRVDSKTSDITTDLETYPELRRAMEALVPEKVEYADFWCRYYFLRMVIETEEKRRKEMLKGATANNDEEVAWDEDSDDDAEAPPTPHVTIDKNAGPYPAVTSPTATSASRLSTGNDTSKAAEPRHSNDQQSQAGSDASYDLVSGAPSRASDSPRGIGKPSATSSSAAKADDSDEEDWE</sequence>
<dbReference type="RefSeq" id="XP_010759491.1">
    <property type="nucleotide sequence ID" value="XM_010761189.1"/>
</dbReference>
<feature type="region of interest" description="Disordered" evidence="1">
    <location>
        <begin position="336"/>
        <end position="448"/>
    </location>
</feature>
<name>C1G8E3_PARBD</name>
<dbReference type="OMA" id="TYYEGAR"/>
<dbReference type="PANTHER" id="PTHR16019:SF5">
    <property type="entry name" value="BSD DOMAIN-CONTAINING PROTEIN 1"/>
    <property type="match status" value="1"/>
</dbReference>
<dbReference type="InterPro" id="IPR035925">
    <property type="entry name" value="BSD_dom_sf"/>
</dbReference>
<feature type="compositionally biased region" description="Basic and acidic residues" evidence="1">
    <location>
        <begin position="120"/>
        <end position="136"/>
    </location>
</feature>
<dbReference type="OrthoDB" id="73788at2759"/>
<dbReference type="Pfam" id="PF03909">
    <property type="entry name" value="BSD"/>
    <property type="match status" value="1"/>
</dbReference>
<dbReference type="PANTHER" id="PTHR16019">
    <property type="entry name" value="SYNAPSE-ASSOCIATED PROTEIN"/>
    <property type="match status" value="1"/>
</dbReference>
<protein>
    <recommendedName>
        <fullName evidence="2">BSD domain-containing protein</fullName>
    </recommendedName>
</protein>
<proteinExistence type="predicted"/>
<dbReference type="InParanoid" id="C1G8E3"/>
<dbReference type="SUPFAM" id="SSF140383">
    <property type="entry name" value="BSD domain-like"/>
    <property type="match status" value="1"/>
</dbReference>